<dbReference type="InterPro" id="IPR038606">
    <property type="entry name" value="To_sf"/>
</dbReference>
<protein>
    <submittedName>
        <fullName evidence="3">Uncharacterized protein LOC115880462</fullName>
    </submittedName>
</protein>
<dbReference type="GeneID" id="115880462"/>
<keyword evidence="1" id="KW-0732">Signal</keyword>
<organism evidence="2 3">
    <name type="scientific">Sitophilus oryzae</name>
    <name type="common">Rice weevil</name>
    <name type="synonym">Curculio oryzae</name>
    <dbReference type="NCBI Taxonomy" id="7048"/>
    <lineage>
        <taxon>Eukaryota</taxon>
        <taxon>Metazoa</taxon>
        <taxon>Ecdysozoa</taxon>
        <taxon>Arthropoda</taxon>
        <taxon>Hexapoda</taxon>
        <taxon>Insecta</taxon>
        <taxon>Pterygota</taxon>
        <taxon>Neoptera</taxon>
        <taxon>Endopterygota</taxon>
        <taxon>Coleoptera</taxon>
        <taxon>Polyphaga</taxon>
        <taxon>Cucujiformia</taxon>
        <taxon>Curculionidae</taxon>
        <taxon>Dryophthorinae</taxon>
        <taxon>Sitophilus</taxon>
    </lineage>
</organism>
<gene>
    <name evidence="3" type="primary">LOC115880462</name>
</gene>
<feature type="chain" id="PRO_5026844414" evidence="1">
    <location>
        <begin position="19"/>
        <end position="232"/>
    </location>
</feature>
<accession>A0A6J2XSD1</accession>
<dbReference type="Gene3D" id="3.15.10.30">
    <property type="entry name" value="Haemolymph juvenile hormone binding protein"/>
    <property type="match status" value="1"/>
</dbReference>
<evidence type="ECO:0000313" key="2">
    <source>
        <dbReference type="Proteomes" id="UP000504635"/>
    </source>
</evidence>
<proteinExistence type="predicted"/>
<dbReference type="PANTHER" id="PTHR11008:SF9">
    <property type="entry name" value="PROTEIN TAKEOUT-LIKE PROTEIN"/>
    <property type="match status" value="1"/>
</dbReference>
<feature type="signal peptide" evidence="1">
    <location>
        <begin position="1"/>
        <end position="18"/>
    </location>
</feature>
<name>A0A6J2XSD1_SITOR</name>
<dbReference type="AlphaFoldDB" id="A0A6J2XSD1"/>
<dbReference type="InParanoid" id="A0A6J2XSD1"/>
<dbReference type="Proteomes" id="UP000504635">
    <property type="component" value="Unplaced"/>
</dbReference>
<evidence type="ECO:0000256" key="1">
    <source>
        <dbReference type="SAM" id="SignalP"/>
    </source>
</evidence>
<dbReference type="OrthoDB" id="6759118at2759"/>
<evidence type="ECO:0000313" key="3">
    <source>
        <dbReference type="RefSeq" id="XP_030753529.1"/>
    </source>
</evidence>
<reference evidence="3" key="1">
    <citation type="submission" date="2025-08" db="UniProtKB">
        <authorList>
            <consortium name="RefSeq"/>
        </authorList>
    </citation>
    <scope>IDENTIFICATION</scope>
    <source>
        <tissue evidence="3">Gonads</tissue>
    </source>
</reference>
<keyword evidence="2" id="KW-1185">Reference proteome</keyword>
<dbReference type="InterPro" id="IPR010562">
    <property type="entry name" value="Haemolymph_juvenile_hormone-bd"/>
</dbReference>
<dbReference type="RefSeq" id="XP_030753529.1">
    <property type="nucleotide sequence ID" value="XM_030897669.1"/>
</dbReference>
<sequence>MKIIVLLVALLGLTYTGADSTDGVNYFIWCTYKAIDDGIPSIPIPKHNPLVIRNISFELDQPLLKVQFNATNNVLYDLLNATFKELNVTDYHDPEKVKIDYDLYWPLLNLTGDYSFYYKVPFVDAYQVNGSYNILLEHTDWTGYLGFVEPGQANVTSEVDEFTLASAVKSVEVSIDGFNGSYIESTIQEAIYFAFNNFPSSAAETLRVDRFNEYWLGSSERMQAIFDNCKED</sequence>
<dbReference type="PANTHER" id="PTHR11008">
    <property type="entry name" value="PROTEIN TAKEOUT-LIKE PROTEIN"/>
    <property type="match status" value="1"/>
</dbReference>
<dbReference type="KEGG" id="soy:115880462"/>
<dbReference type="Pfam" id="PF06585">
    <property type="entry name" value="JHBP"/>
    <property type="match status" value="1"/>
</dbReference>